<evidence type="ECO:0000313" key="12">
    <source>
        <dbReference type="Proteomes" id="UP000565078"/>
    </source>
</evidence>
<dbReference type="Pfam" id="PF14528">
    <property type="entry name" value="LAGLIDADG_3"/>
    <property type="match status" value="1"/>
</dbReference>
<dbReference type="InterPro" id="IPR006638">
    <property type="entry name" value="Elp3/MiaA/NifB-like_rSAM"/>
</dbReference>
<gene>
    <name evidence="11" type="ORF">HA254_02865</name>
</gene>
<evidence type="ECO:0000259" key="8">
    <source>
        <dbReference type="PROSITE" id="PS50819"/>
    </source>
</evidence>
<dbReference type="InterPro" id="IPR006141">
    <property type="entry name" value="Intein_N"/>
</dbReference>
<dbReference type="SFLD" id="SFLDS00029">
    <property type="entry name" value="Radical_SAM"/>
    <property type="match status" value="1"/>
</dbReference>
<dbReference type="PROSITE" id="PS51918">
    <property type="entry name" value="RADICAL_SAM"/>
    <property type="match status" value="1"/>
</dbReference>
<dbReference type="PROSITE" id="PS51332">
    <property type="entry name" value="B12_BINDING"/>
    <property type="match status" value="1"/>
</dbReference>
<dbReference type="Pfam" id="PF14890">
    <property type="entry name" value="Intein_splicing"/>
    <property type="match status" value="1"/>
</dbReference>
<dbReference type="InterPro" id="IPR006142">
    <property type="entry name" value="INTEIN"/>
</dbReference>
<organism evidence="11 12">
    <name type="scientific">Candidatus Iainarchaeum sp</name>
    <dbReference type="NCBI Taxonomy" id="3101447"/>
    <lineage>
        <taxon>Archaea</taxon>
        <taxon>Candidatus Iainarchaeota</taxon>
        <taxon>Candidatus Iainarchaeia</taxon>
        <taxon>Candidatus Iainarchaeales</taxon>
        <taxon>Candidatus Iainarchaeaceae</taxon>
        <taxon>Candidatus Iainarchaeum</taxon>
    </lineage>
</organism>
<dbReference type="GO" id="GO:0004519">
    <property type="term" value="F:endonuclease activity"/>
    <property type="evidence" value="ECO:0007669"/>
    <property type="project" value="InterPro"/>
</dbReference>
<dbReference type="AlphaFoldDB" id="A0A7J4IXL2"/>
<dbReference type="Gene3D" id="3.80.30.20">
    <property type="entry name" value="tm_1862 like domain"/>
    <property type="match status" value="1"/>
</dbReference>
<dbReference type="EMBL" id="DUGC01000050">
    <property type="protein sequence ID" value="HIH09590.1"/>
    <property type="molecule type" value="Genomic_DNA"/>
</dbReference>
<dbReference type="SUPFAM" id="SSF52242">
    <property type="entry name" value="Cobalamin (vitamin B12)-binding domain"/>
    <property type="match status" value="1"/>
</dbReference>
<dbReference type="PRINTS" id="PR00379">
    <property type="entry name" value="INTEIN"/>
</dbReference>
<dbReference type="GO" id="GO:0016539">
    <property type="term" value="P:intein-mediated protein splicing"/>
    <property type="evidence" value="ECO:0007669"/>
    <property type="project" value="InterPro"/>
</dbReference>
<dbReference type="PROSITE" id="PS50819">
    <property type="entry name" value="INTEIN_ENDONUCLEASE"/>
    <property type="match status" value="1"/>
</dbReference>
<evidence type="ECO:0000259" key="10">
    <source>
        <dbReference type="PROSITE" id="PS51918"/>
    </source>
</evidence>
<keyword evidence="7" id="KW-0411">Iron-sulfur</keyword>
<dbReference type="PROSITE" id="PS50818">
    <property type="entry name" value="INTEIN_C_TER"/>
    <property type="match status" value="1"/>
</dbReference>
<feature type="domain" description="Radical SAM core" evidence="10">
    <location>
        <begin position="728"/>
        <end position="957"/>
    </location>
</feature>
<dbReference type="GO" id="GO:0005829">
    <property type="term" value="C:cytosol"/>
    <property type="evidence" value="ECO:0007669"/>
    <property type="project" value="TreeGrafter"/>
</dbReference>
<dbReference type="Proteomes" id="UP000565078">
    <property type="component" value="Unassembled WGS sequence"/>
</dbReference>
<dbReference type="InterPro" id="IPR003587">
    <property type="entry name" value="Hint_dom_N"/>
</dbReference>
<keyword evidence="5" id="KW-0651">Protein splicing</keyword>
<dbReference type="InterPro" id="IPR003586">
    <property type="entry name" value="Hint_dom_C"/>
</dbReference>
<evidence type="ECO:0008006" key="13">
    <source>
        <dbReference type="Google" id="ProtNLM"/>
    </source>
</evidence>
<dbReference type="InterPro" id="IPR023404">
    <property type="entry name" value="rSAM_horseshoe"/>
</dbReference>
<dbReference type="InterPro" id="IPR051198">
    <property type="entry name" value="BchE-like"/>
</dbReference>
<dbReference type="Pfam" id="PF04055">
    <property type="entry name" value="Radical_SAM"/>
    <property type="match status" value="1"/>
</dbReference>
<dbReference type="InterPro" id="IPR036388">
    <property type="entry name" value="WH-like_DNA-bd_sf"/>
</dbReference>
<protein>
    <recommendedName>
        <fullName evidence="13">Radical SAM protein</fullName>
    </recommendedName>
</protein>
<evidence type="ECO:0000256" key="4">
    <source>
        <dbReference type="ARBA" id="ARBA00022813"/>
    </source>
</evidence>
<dbReference type="SUPFAM" id="SSF55608">
    <property type="entry name" value="Homing endonucleases"/>
    <property type="match status" value="1"/>
</dbReference>
<dbReference type="GO" id="GO:0046872">
    <property type="term" value="F:metal ion binding"/>
    <property type="evidence" value="ECO:0007669"/>
    <property type="project" value="UniProtKB-KW"/>
</dbReference>
<dbReference type="InterPro" id="IPR036390">
    <property type="entry name" value="WH_DNA-bd_sf"/>
</dbReference>
<dbReference type="PANTHER" id="PTHR43409:SF16">
    <property type="entry name" value="SLR0320 PROTEIN"/>
    <property type="match status" value="1"/>
</dbReference>
<dbReference type="Gene3D" id="3.10.28.10">
    <property type="entry name" value="Homing endonucleases"/>
    <property type="match status" value="1"/>
</dbReference>
<dbReference type="CDD" id="cd00090">
    <property type="entry name" value="HTH_ARSR"/>
    <property type="match status" value="1"/>
</dbReference>
<dbReference type="SFLD" id="SFLDG01082">
    <property type="entry name" value="B12-binding_domain_containing"/>
    <property type="match status" value="1"/>
</dbReference>
<dbReference type="InterPro" id="IPR036724">
    <property type="entry name" value="Cobalamin-bd_sf"/>
</dbReference>
<proteinExistence type="predicted"/>
<dbReference type="InterPro" id="IPR004860">
    <property type="entry name" value="LAGLIDADG_dom"/>
</dbReference>
<evidence type="ECO:0000256" key="6">
    <source>
        <dbReference type="ARBA" id="ARBA00023004"/>
    </source>
</evidence>
<dbReference type="SMART" id="SM00729">
    <property type="entry name" value="Elp3"/>
    <property type="match status" value="1"/>
</dbReference>
<dbReference type="InterPro" id="IPR011991">
    <property type="entry name" value="ArsR-like_HTH"/>
</dbReference>
<evidence type="ECO:0000256" key="5">
    <source>
        <dbReference type="ARBA" id="ARBA00023000"/>
    </source>
</evidence>
<dbReference type="InterPro" id="IPR036844">
    <property type="entry name" value="Hint_dom_sf"/>
</dbReference>
<evidence type="ECO:0000313" key="11">
    <source>
        <dbReference type="EMBL" id="HIH09590.1"/>
    </source>
</evidence>
<dbReference type="SUPFAM" id="SSF46785">
    <property type="entry name" value="Winged helix' DNA-binding domain"/>
    <property type="match status" value="1"/>
</dbReference>
<dbReference type="PROSITE" id="PS50817">
    <property type="entry name" value="INTEIN_N_TER"/>
    <property type="match status" value="1"/>
</dbReference>
<name>A0A7J4IXL2_9ARCH</name>
<keyword evidence="2" id="KW-0949">S-adenosyl-L-methionine</keyword>
<evidence type="ECO:0000256" key="2">
    <source>
        <dbReference type="ARBA" id="ARBA00022691"/>
    </source>
</evidence>
<dbReference type="CDD" id="cd00081">
    <property type="entry name" value="Hint"/>
    <property type="match status" value="1"/>
</dbReference>
<evidence type="ECO:0000256" key="3">
    <source>
        <dbReference type="ARBA" id="ARBA00022723"/>
    </source>
</evidence>
<dbReference type="InterPro" id="IPR007197">
    <property type="entry name" value="rSAM"/>
</dbReference>
<evidence type="ECO:0000256" key="1">
    <source>
        <dbReference type="ARBA" id="ARBA00001966"/>
    </source>
</evidence>
<dbReference type="InterPro" id="IPR006158">
    <property type="entry name" value="Cobalamin-bd"/>
</dbReference>
<keyword evidence="4" id="KW-0068">Autocatalytic cleavage</keyword>
<dbReference type="SMART" id="SM00306">
    <property type="entry name" value="HintN"/>
    <property type="match status" value="1"/>
</dbReference>
<dbReference type="GO" id="GO:0051536">
    <property type="term" value="F:iron-sulfur cluster binding"/>
    <property type="evidence" value="ECO:0007669"/>
    <property type="project" value="UniProtKB-KW"/>
</dbReference>
<dbReference type="PANTHER" id="PTHR43409">
    <property type="entry name" value="ANAEROBIC MAGNESIUM-PROTOPORPHYRIN IX MONOMETHYL ESTER CYCLASE-RELATED"/>
    <property type="match status" value="1"/>
</dbReference>
<dbReference type="GO" id="GO:0031419">
    <property type="term" value="F:cobalamin binding"/>
    <property type="evidence" value="ECO:0007669"/>
    <property type="project" value="InterPro"/>
</dbReference>
<dbReference type="Gene3D" id="1.10.10.10">
    <property type="entry name" value="Winged helix-like DNA-binding domain superfamily/Winged helix DNA-binding domain"/>
    <property type="match status" value="1"/>
</dbReference>
<dbReference type="CDD" id="cd02068">
    <property type="entry name" value="radical_SAM_B12_BD"/>
    <property type="match status" value="1"/>
</dbReference>
<dbReference type="Gene3D" id="2.170.16.10">
    <property type="entry name" value="Hedgehog/Intein (Hint) domain"/>
    <property type="match status" value="1"/>
</dbReference>
<keyword evidence="3" id="KW-0479">Metal-binding</keyword>
<keyword evidence="6" id="KW-0408">Iron</keyword>
<dbReference type="Pfam" id="PF02310">
    <property type="entry name" value="B12-binding"/>
    <property type="match status" value="1"/>
</dbReference>
<feature type="domain" description="DOD-type homing endonuclease" evidence="8">
    <location>
        <begin position="449"/>
        <end position="583"/>
    </location>
</feature>
<dbReference type="InterPro" id="IPR058240">
    <property type="entry name" value="rSAM_sf"/>
</dbReference>
<evidence type="ECO:0000259" key="9">
    <source>
        <dbReference type="PROSITE" id="PS51332"/>
    </source>
</evidence>
<comment type="cofactor">
    <cofactor evidence="1">
        <name>[4Fe-4S] cluster</name>
        <dbReference type="ChEBI" id="CHEBI:49883"/>
    </cofactor>
</comment>
<reference evidence="12" key="1">
    <citation type="journal article" date="2020" name="bioRxiv">
        <title>A rank-normalized archaeal taxonomy based on genome phylogeny resolves widespread incomplete and uneven classifications.</title>
        <authorList>
            <person name="Rinke C."/>
            <person name="Chuvochina M."/>
            <person name="Mussig A.J."/>
            <person name="Chaumeil P.-A."/>
            <person name="Waite D.W."/>
            <person name="Whitman W.B."/>
            <person name="Parks D.H."/>
            <person name="Hugenholtz P."/>
        </authorList>
    </citation>
    <scope>NUCLEOTIDE SEQUENCE [LARGE SCALE GENOMIC DNA]</scope>
</reference>
<comment type="caution">
    <text evidence="11">The sequence shown here is derived from an EMBL/GenBank/DDBJ whole genome shotgun (WGS) entry which is preliminary data.</text>
</comment>
<dbReference type="InterPro" id="IPR027434">
    <property type="entry name" value="Homing_endonucl"/>
</dbReference>
<dbReference type="SMART" id="SM00305">
    <property type="entry name" value="HintC"/>
    <property type="match status" value="1"/>
</dbReference>
<accession>A0A7J4IXL2</accession>
<sequence>MRVLMLNPPFLFRFSRTSRSPAISKGGCVYYPIWMGYATGVLEQAGHEVKLLDCPACGMTLEQVIGIVKEWKPQLIAVDSVTASFNNDVKVVETLKRLCPDAFTIMVGTHVGALPEMSLRSSGKIDAVARGEYDYILRDLADALENKKPLEGVFGITYRDKEGKVKFTPNMPPIEQDGLDKMPFASQVYNRHVNIRDYFYPSVLYPEITIITGRGCKFRCTFCLDADSVIAIKENGKIKVDCISALLGTHLGREGKNVQGYDLLNTQKKDIKIWSNGEFVTVKNMSRIKEDKRLKIRLSNGTSIELTAGHIMPIMRSGEELEVRAGEITKGDMLRFSNPLPESDSFDRIDVYHGLVENATSKDLKDVYIHGVNEYFAFLEKANEKEFAQDYAMLKRNWKYSNILPIMEFRKVEEKYGLPHAIAEKLEIGGKNILPLPFYLQVTKELMTAIGFFVSEGNYNNFNLAITKSDLEMRDEIKRCIKSTFPQTYVTETEGSTERVPQVYFGGKLIYLLFNKILGIRAGAQNKNLPWIVFNAGKNLQNACLKALFTGDGTWDGARKIKYYTSSKTLANQVMTILAQKGVNYTLEMQDNRGNAFIHRPVKINHEIHRITINSWDDRQKFTQEIGFFGNRQQEIVEHLKEHKPNRVLVLEKILEKPMSAKGIAKELGLTHANIRQTIAELAASGSIEKTQVTQRGFVKQVQYRAAVSLYRNTVPAFLAVDRVEEVVHDGFVYDVETENSYFTANNIVVHNCKWPQTLTGHSYRARSVKNVVDEFEWIAKNLPYVKDIMIEDDTLTQDRQRTIDLCKEVLDRGLNITWTCNSRADVDLETMQWMKKAGCRLMCVGFESADQQILNNIKKGTRIEKIEQFMVDSKKANLLVHGCFMLGNNGETHETIRKTVEWAKKLSPDTAQFFPLMVYPGTEAYKWAESNGFLTTTKWDEWLTAEGTHNTILNTDKLSGKELVEACDWARKEFYMRPEYIASRIKLMFTQPREAPRLLMGAKTFTKYLLDINFLKRSAAQKQVEGQEA</sequence>
<dbReference type="InterPro" id="IPR004042">
    <property type="entry name" value="Intein_endonuc_central"/>
</dbReference>
<evidence type="ECO:0000256" key="7">
    <source>
        <dbReference type="ARBA" id="ARBA00023014"/>
    </source>
</evidence>
<dbReference type="SUPFAM" id="SSF102114">
    <property type="entry name" value="Radical SAM enzymes"/>
    <property type="match status" value="1"/>
</dbReference>
<dbReference type="Gene3D" id="3.40.50.280">
    <property type="entry name" value="Cobalamin-binding domain"/>
    <property type="match status" value="1"/>
</dbReference>
<dbReference type="InterPro" id="IPR030934">
    <property type="entry name" value="Intein_C"/>
</dbReference>
<feature type="domain" description="B12-binding" evidence="9">
    <location>
        <begin position="17"/>
        <end position="151"/>
    </location>
</feature>
<dbReference type="SUPFAM" id="SSF51294">
    <property type="entry name" value="Hedgehog/intein (Hint) domain"/>
    <property type="match status" value="1"/>
</dbReference>